<keyword evidence="2" id="KW-0819">tRNA processing</keyword>
<dbReference type="Pfam" id="PF06978">
    <property type="entry name" value="POP1_N"/>
    <property type="match status" value="1"/>
</dbReference>
<keyword evidence="9" id="KW-1185">Reference proteome</keyword>
<feature type="compositionally biased region" description="Acidic residues" evidence="4">
    <location>
        <begin position="777"/>
        <end position="791"/>
    </location>
</feature>
<dbReference type="InterPro" id="IPR009723">
    <property type="entry name" value="Pop1_N"/>
</dbReference>
<feature type="domain" description="POP1 C-terminal" evidence="7">
    <location>
        <begin position="717"/>
        <end position="875"/>
    </location>
</feature>
<dbReference type="EMBL" id="MCFF01000045">
    <property type="protein sequence ID" value="ORZ06536.1"/>
    <property type="molecule type" value="Genomic_DNA"/>
</dbReference>
<feature type="region of interest" description="Disordered" evidence="4">
    <location>
        <begin position="125"/>
        <end position="147"/>
    </location>
</feature>
<dbReference type="PANTHER" id="PTHR22731:SF3">
    <property type="entry name" value="RIBONUCLEASES P_MRP PROTEIN SUBUNIT POP1"/>
    <property type="match status" value="1"/>
</dbReference>
<evidence type="ECO:0000256" key="3">
    <source>
        <dbReference type="ARBA" id="ARBA00023242"/>
    </source>
</evidence>
<evidence type="ECO:0000259" key="7">
    <source>
        <dbReference type="Pfam" id="PF22770"/>
    </source>
</evidence>
<feature type="compositionally biased region" description="Polar residues" evidence="4">
    <location>
        <begin position="26"/>
        <end position="38"/>
    </location>
</feature>
<dbReference type="GO" id="GO:0005655">
    <property type="term" value="C:nucleolar ribonuclease P complex"/>
    <property type="evidence" value="ECO:0007669"/>
    <property type="project" value="InterPro"/>
</dbReference>
<feature type="region of interest" description="Disordered" evidence="4">
    <location>
        <begin position="1"/>
        <end position="55"/>
    </location>
</feature>
<feature type="compositionally biased region" description="Basic and acidic residues" evidence="4">
    <location>
        <begin position="759"/>
        <end position="771"/>
    </location>
</feature>
<evidence type="ECO:0000259" key="6">
    <source>
        <dbReference type="Pfam" id="PF08170"/>
    </source>
</evidence>
<dbReference type="AlphaFoldDB" id="A0A1Y2GBQ6"/>
<feature type="region of interest" description="Disordered" evidence="4">
    <location>
        <begin position="627"/>
        <end position="646"/>
    </location>
</feature>
<dbReference type="GO" id="GO:0000172">
    <property type="term" value="C:ribonuclease MRP complex"/>
    <property type="evidence" value="ECO:0007669"/>
    <property type="project" value="InterPro"/>
</dbReference>
<name>A0A1Y2GBQ6_9FUNG</name>
<dbReference type="STRING" id="64571.A0A1Y2GBQ6"/>
<dbReference type="Pfam" id="PF08170">
    <property type="entry name" value="POPLD"/>
    <property type="match status" value="1"/>
</dbReference>
<feature type="compositionally biased region" description="Basic residues" evidence="4">
    <location>
        <begin position="131"/>
        <end position="144"/>
    </location>
</feature>
<feature type="region of interest" description="Disordered" evidence="4">
    <location>
        <begin position="759"/>
        <end position="791"/>
    </location>
</feature>
<dbReference type="Proteomes" id="UP000193648">
    <property type="component" value="Unassembled WGS sequence"/>
</dbReference>
<sequence length="876" mass="98224">MDKGNNKRPGPPDNSGKDKKRARMQQARSIQTQNSAPLSPSYHGSGASSSTPGSVKTIRTIDVVSFTEARAFEINAMHTAMESSKNSAVQRAFQSLPRNLRRRAASHNVKRLPVRLRERAMREVEFDPVKKGKKPDNRHKKRRPGTISQEYLRRQGTKRWLETHIWHAKRMKMVDIWGYKLAEHSNEHGIRSAYKSSHHQCILQDSSYYGCLEITGIKKAISDVFAHMLDPTTPSVGSLRYVTGKRQFTAYLYEFDSFPQKMIAPATFLWRQSPSGSQATDDSISHMDIDINEGELSKQGQLWIWIHPSAFEDAKAKIQEAISKVNSNDSGNKSSKDHVQMKDLENSLVMFDFTGPRSTALLQAVLKPTLPQSQIITTNNYEEAHKAWDVLSTLRTSSSLPPGVVLGLLVDDPRLTFPHKTAPRPTSPIPISKYKNLQNLVTTWPSNVAHSMLWEDKERDRLLNSLTPEAKLNERRAQLLVPGTKLAATESDPRIPILLMQREGKPHTRRAPGGGSSEFECGWTLILPKGWGMPFWKSFIFAGARPGGTRERRSFHFETRQSCFPYDFPSTTAYSVYAEEFKKEAEAKYSRKPIAKRINYSKIGVQDPFGAVWPKALKAGVTMLQGSKDGGDGVDDRTEDKQNQQQQKIWLLQTPKLITALTETSRASASNGEDVANSRELTIETLNQSVITESLQGILSSPCLQGMKGSLPRIEDALVRVGVDFLGRGTIGMNGMIYAIPEKHYQEWATYVQLKGKRTVEGRPRKEKKEINSWMDSDSEEDEDGDEEDKDVTDLEMAIPPPETLLGYVTTGQYCYSEGKSYGIACCSATGLAHVIEAETRQRQGLQKGAKAPKMMVLVRSIRSKVTRLAKLTILS</sequence>
<keyword evidence="3" id="KW-0539">Nucleus</keyword>
<protein>
    <submittedName>
        <fullName evidence="8">NUC188 domain-domain-containing protein</fullName>
    </submittedName>
</protein>
<dbReference type="InterPro" id="IPR039182">
    <property type="entry name" value="Pop1"/>
</dbReference>
<comment type="subcellular location">
    <subcellularLocation>
        <location evidence="1">Nucleus</location>
    </subcellularLocation>
</comment>
<evidence type="ECO:0000313" key="9">
    <source>
        <dbReference type="Proteomes" id="UP000193648"/>
    </source>
</evidence>
<evidence type="ECO:0000259" key="5">
    <source>
        <dbReference type="Pfam" id="PF06978"/>
    </source>
</evidence>
<evidence type="ECO:0000256" key="2">
    <source>
        <dbReference type="ARBA" id="ARBA00022694"/>
    </source>
</evidence>
<feature type="domain" description="Pop1 N-terminal" evidence="5">
    <location>
        <begin position="66"/>
        <end position="140"/>
    </location>
</feature>
<proteinExistence type="predicted"/>
<organism evidence="8 9">
    <name type="scientific">Lobosporangium transversale</name>
    <dbReference type="NCBI Taxonomy" id="64571"/>
    <lineage>
        <taxon>Eukaryota</taxon>
        <taxon>Fungi</taxon>
        <taxon>Fungi incertae sedis</taxon>
        <taxon>Mucoromycota</taxon>
        <taxon>Mortierellomycotina</taxon>
        <taxon>Mortierellomycetes</taxon>
        <taxon>Mortierellales</taxon>
        <taxon>Mortierellaceae</taxon>
        <taxon>Lobosporangium</taxon>
    </lineage>
</organism>
<reference evidence="8 9" key="1">
    <citation type="submission" date="2016-07" db="EMBL/GenBank/DDBJ databases">
        <title>Pervasive Adenine N6-methylation of Active Genes in Fungi.</title>
        <authorList>
            <consortium name="DOE Joint Genome Institute"/>
            <person name="Mondo S.J."/>
            <person name="Dannebaum R.O."/>
            <person name="Kuo R.C."/>
            <person name="Labutti K."/>
            <person name="Haridas S."/>
            <person name="Kuo A."/>
            <person name="Salamov A."/>
            <person name="Ahrendt S.R."/>
            <person name="Lipzen A."/>
            <person name="Sullivan W."/>
            <person name="Andreopoulos W.B."/>
            <person name="Clum A."/>
            <person name="Lindquist E."/>
            <person name="Daum C."/>
            <person name="Ramamoorthy G.K."/>
            <person name="Gryganskyi A."/>
            <person name="Culley D."/>
            <person name="Magnuson J.K."/>
            <person name="James T.Y."/>
            <person name="O'Malley M.A."/>
            <person name="Stajich J.E."/>
            <person name="Spatafora J.W."/>
            <person name="Visel A."/>
            <person name="Grigoriev I.V."/>
        </authorList>
    </citation>
    <scope>NUCLEOTIDE SEQUENCE [LARGE SCALE GENOMIC DNA]</scope>
    <source>
        <strain evidence="8 9">NRRL 3116</strain>
    </source>
</reference>
<evidence type="ECO:0000256" key="4">
    <source>
        <dbReference type="SAM" id="MobiDB-lite"/>
    </source>
</evidence>
<dbReference type="InterPro" id="IPR055079">
    <property type="entry name" value="POP1_C"/>
</dbReference>
<dbReference type="InterPro" id="IPR012590">
    <property type="entry name" value="POPLD_dom"/>
</dbReference>
<evidence type="ECO:0000256" key="1">
    <source>
        <dbReference type="ARBA" id="ARBA00004123"/>
    </source>
</evidence>
<accession>A0A1Y2GBQ6</accession>
<dbReference type="OrthoDB" id="442863at2759"/>
<gene>
    <name evidence="8" type="ORF">BCR41DRAFT_326948</name>
</gene>
<dbReference type="PANTHER" id="PTHR22731">
    <property type="entry name" value="RIBONUCLEASES P/MRP PROTEIN SUBUNIT POP1"/>
    <property type="match status" value="1"/>
</dbReference>
<dbReference type="InterPro" id="IPR027266">
    <property type="entry name" value="TrmE/GcvT-like"/>
</dbReference>
<dbReference type="InParanoid" id="A0A1Y2GBQ6"/>
<dbReference type="RefSeq" id="XP_021877579.1">
    <property type="nucleotide sequence ID" value="XM_022021639.1"/>
</dbReference>
<dbReference type="Pfam" id="PF22770">
    <property type="entry name" value="POP1_C"/>
    <property type="match status" value="1"/>
</dbReference>
<dbReference type="FunCoup" id="A0A1Y2GBQ6">
    <property type="interactions" value="463"/>
</dbReference>
<dbReference type="Gene3D" id="3.30.1360.120">
    <property type="entry name" value="Probable tRNA modification gtpase trme, domain 1"/>
    <property type="match status" value="1"/>
</dbReference>
<feature type="compositionally biased region" description="Low complexity" evidence="4">
    <location>
        <begin position="39"/>
        <end position="50"/>
    </location>
</feature>
<dbReference type="GeneID" id="33563483"/>
<feature type="compositionally biased region" description="Basic and acidic residues" evidence="4">
    <location>
        <begin position="629"/>
        <end position="642"/>
    </location>
</feature>
<evidence type="ECO:0000313" key="8">
    <source>
        <dbReference type="EMBL" id="ORZ06536.1"/>
    </source>
</evidence>
<feature type="domain" description="POPLD" evidence="6">
    <location>
        <begin position="522"/>
        <end position="613"/>
    </location>
</feature>
<comment type="caution">
    <text evidence="8">The sequence shown here is derived from an EMBL/GenBank/DDBJ whole genome shotgun (WGS) entry which is preliminary data.</text>
</comment>
<dbReference type="GO" id="GO:0001682">
    <property type="term" value="P:tRNA 5'-leader removal"/>
    <property type="evidence" value="ECO:0007669"/>
    <property type="project" value="InterPro"/>
</dbReference>